<dbReference type="Gramene" id="KGN64364">
    <property type="protein sequence ID" value="KGN64364"/>
    <property type="gene ID" value="Csa_1G050030"/>
</dbReference>
<evidence type="ECO:0000256" key="2">
    <source>
        <dbReference type="SAM" id="MobiDB-lite"/>
    </source>
</evidence>
<accession>A0A0A0LTP6</accession>
<dbReference type="Pfam" id="PF13181">
    <property type="entry name" value="TPR_8"/>
    <property type="match status" value="2"/>
</dbReference>
<reference evidence="3 4" key="2">
    <citation type="journal article" date="2009" name="PLoS ONE">
        <title>An integrated genetic and cytogenetic map of the cucumber genome.</title>
        <authorList>
            <person name="Ren Y."/>
            <person name="Zhang Z."/>
            <person name="Liu J."/>
            <person name="Staub J.E."/>
            <person name="Han Y."/>
            <person name="Cheng Z."/>
            <person name="Li X."/>
            <person name="Lu J."/>
            <person name="Miao H."/>
            <person name="Kang H."/>
            <person name="Xie B."/>
            <person name="Gu X."/>
            <person name="Wang X."/>
            <person name="Du Y."/>
            <person name="Jin W."/>
            <person name="Huang S."/>
        </authorList>
    </citation>
    <scope>NUCLEOTIDE SEQUENCE [LARGE SCALE GENOMIC DNA]</scope>
    <source>
        <strain evidence="4">cv. 9930</strain>
    </source>
</reference>
<dbReference type="OMA" id="MSTRYAI"/>
<dbReference type="PANTHER" id="PTHR45523">
    <property type="entry name" value="TETRATRICOPEPTIDE REPEAT (TPR)-CONTAINING PROTEIN-RELATED"/>
    <property type="match status" value="1"/>
</dbReference>
<feature type="repeat" description="TPR" evidence="1">
    <location>
        <begin position="354"/>
        <end position="387"/>
    </location>
</feature>
<feature type="repeat" description="TPR" evidence="1">
    <location>
        <begin position="231"/>
        <end position="264"/>
    </location>
</feature>
<dbReference type="InterPro" id="IPR019734">
    <property type="entry name" value="TPR_rpt"/>
</dbReference>
<dbReference type="PROSITE" id="PS50005">
    <property type="entry name" value="TPR"/>
    <property type="match status" value="5"/>
</dbReference>
<dbReference type="SMART" id="SM00028">
    <property type="entry name" value="TPR"/>
    <property type="match status" value="7"/>
</dbReference>
<feature type="repeat" description="TPR" evidence="1">
    <location>
        <begin position="587"/>
        <end position="620"/>
    </location>
</feature>
<keyword evidence="1" id="KW-0802">TPR repeat</keyword>
<protein>
    <recommendedName>
        <fullName evidence="5">UDP-N-acetylglucosamine--peptide N-acetylglucosaminyltransferase SPINDLY</fullName>
    </recommendedName>
</protein>
<dbReference type="Proteomes" id="UP000029981">
    <property type="component" value="Chromosome 1"/>
</dbReference>
<reference evidence="3 4" key="4">
    <citation type="journal article" date="2011" name="BMC Genomics">
        <title>RNA-Seq improves annotation of protein-coding genes in the cucumber genome.</title>
        <authorList>
            <person name="Li Z."/>
            <person name="Zhang Z."/>
            <person name="Yan P."/>
            <person name="Huang S."/>
            <person name="Fei Z."/>
            <person name="Lin K."/>
        </authorList>
    </citation>
    <scope>NUCLEOTIDE SEQUENCE [LARGE SCALE GENOMIC DNA]</scope>
    <source>
        <strain evidence="4">cv. 9930</strain>
    </source>
</reference>
<dbReference type="Gene3D" id="1.25.40.10">
    <property type="entry name" value="Tetratricopeptide repeat domain"/>
    <property type="match status" value="4"/>
</dbReference>
<proteinExistence type="predicted"/>
<dbReference type="SUPFAM" id="SSF48452">
    <property type="entry name" value="TPR-like"/>
    <property type="match status" value="2"/>
</dbReference>
<keyword evidence="4" id="KW-1185">Reference proteome</keyword>
<dbReference type="PROSITE" id="PS50293">
    <property type="entry name" value="TPR_REGION"/>
    <property type="match status" value="1"/>
</dbReference>
<dbReference type="STRING" id="3659.A0A0A0LTP6"/>
<name>A0A0A0LTP6_CUCSA</name>
<dbReference type="PANTHER" id="PTHR45523:SF1">
    <property type="entry name" value="TETRATRICOPEPTIDE REPEAT (TPR)-CONTAINING PROTEIN"/>
    <property type="match status" value="1"/>
</dbReference>
<evidence type="ECO:0000313" key="4">
    <source>
        <dbReference type="Proteomes" id="UP000029981"/>
    </source>
</evidence>
<dbReference type="Pfam" id="PF13424">
    <property type="entry name" value="TPR_12"/>
    <property type="match status" value="1"/>
</dbReference>
<gene>
    <name evidence="3" type="ORF">Csa_1G050030</name>
</gene>
<dbReference type="EMBL" id="CM002922">
    <property type="protein sequence ID" value="KGN64364.1"/>
    <property type="molecule type" value="Genomic_DNA"/>
</dbReference>
<feature type="repeat" description="TPR" evidence="1">
    <location>
        <begin position="553"/>
        <end position="586"/>
    </location>
</feature>
<reference evidence="3 4" key="3">
    <citation type="journal article" date="2010" name="BMC Genomics">
        <title>Transcriptome sequencing and comparative analysis of cucumber flowers with different sex types.</title>
        <authorList>
            <person name="Guo S."/>
            <person name="Zheng Y."/>
            <person name="Joung J.G."/>
            <person name="Liu S."/>
            <person name="Zhang Z."/>
            <person name="Crasta O.R."/>
            <person name="Sobral B.W."/>
            <person name="Xu Y."/>
            <person name="Huang S."/>
            <person name="Fei Z."/>
        </authorList>
    </citation>
    <scope>NUCLEOTIDE SEQUENCE [LARGE SCALE GENOMIC DNA]</scope>
    <source>
        <strain evidence="4">cv. 9930</strain>
    </source>
</reference>
<dbReference type="AlphaFoldDB" id="A0A0A0LTP6"/>
<dbReference type="InterPro" id="IPR011990">
    <property type="entry name" value="TPR-like_helical_dom_sf"/>
</dbReference>
<dbReference type="Pfam" id="PF13432">
    <property type="entry name" value="TPR_16"/>
    <property type="match status" value="1"/>
</dbReference>
<evidence type="ECO:0000256" key="1">
    <source>
        <dbReference type="PROSITE-ProRule" id="PRU00339"/>
    </source>
</evidence>
<sequence length="647" mass="71317">MPLKTEHGAPDSSLDDHSKAVYSSKVVVLADLNVDPPEMDDDSSVHVSASTISRLSVDESNHDKTTEICKDTNAMEVEGRRVSKIGKCRSRNNKVEYSLDSAADPDGDQPCQGVSTSREEKVSSLKTGLVHVARKMPKNAHAHFILGLMYQRLGQPQKAVLAYEKAEEILLQSDVEIHRPEFLSLIQIHHAQCLLLESVGDNTSNEELEQEELDDVCSKLKHSMQSDVRQAAVWNTLGLLLLTTGRVKSAITVLSSLLAIVPNNCDCLGNLGIAYLQSGNMELSEKCFQELILTDQNHLAALVYYAAFLLCKYGSTVVGAGANAGEGGVDEKVVGMNVAKECLLAALKVDPKAAHAWANLANAYFVTGDHRSSAKCLEKGAKLEPNCMSMRYAVAMHRLKDAERSQDRSEQLSWAGNEMASVIRDGDGLTIDHSVAWAGFSMVHKIQHEIAAGFRTDLSELREKEDHAVYSLNQAIAEDTDDAVQWHQFGLHSLCTREFKTSQRYLKAAIARFKKCSFAWSNLGISLQLPKNPTEAEEVYRKALSLVATEQAHTVFCNLGNLYRQQKQYERAKAMFSKTLGLQLGYAPAFNNLGLVFIAEGQWEEAKYCFEKALEADPLLDSANSNLLKTVAVHRLCNSLSSCHVKD</sequence>
<feature type="repeat" description="TPR" evidence="1">
    <location>
        <begin position="140"/>
        <end position="173"/>
    </location>
</feature>
<evidence type="ECO:0000313" key="3">
    <source>
        <dbReference type="EMBL" id="KGN64364.1"/>
    </source>
</evidence>
<evidence type="ECO:0008006" key="5">
    <source>
        <dbReference type="Google" id="ProtNLM"/>
    </source>
</evidence>
<feature type="region of interest" description="Disordered" evidence="2">
    <location>
        <begin position="99"/>
        <end position="119"/>
    </location>
</feature>
<reference evidence="3 4" key="1">
    <citation type="journal article" date="2009" name="Nat. Genet.">
        <title>The genome of the cucumber, Cucumis sativus L.</title>
        <authorList>
            <person name="Huang S."/>
            <person name="Li R."/>
            <person name="Zhang Z."/>
            <person name="Li L."/>
            <person name="Gu X."/>
            <person name="Fan W."/>
            <person name="Lucas W.J."/>
            <person name="Wang X."/>
            <person name="Xie B."/>
            <person name="Ni P."/>
            <person name="Ren Y."/>
            <person name="Zhu H."/>
            <person name="Li J."/>
            <person name="Lin K."/>
            <person name="Jin W."/>
            <person name="Fei Z."/>
            <person name="Li G."/>
            <person name="Staub J."/>
            <person name="Kilian A."/>
            <person name="van der Vossen E.A."/>
            <person name="Wu Y."/>
            <person name="Guo J."/>
            <person name="He J."/>
            <person name="Jia Z."/>
            <person name="Ren Y."/>
            <person name="Tian G."/>
            <person name="Lu Y."/>
            <person name="Ruan J."/>
            <person name="Qian W."/>
            <person name="Wang M."/>
            <person name="Huang Q."/>
            <person name="Li B."/>
            <person name="Xuan Z."/>
            <person name="Cao J."/>
            <person name="Asan"/>
            <person name="Wu Z."/>
            <person name="Zhang J."/>
            <person name="Cai Q."/>
            <person name="Bai Y."/>
            <person name="Zhao B."/>
            <person name="Han Y."/>
            <person name="Li Y."/>
            <person name="Li X."/>
            <person name="Wang S."/>
            <person name="Shi Q."/>
            <person name="Liu S."/>
            <person name="Cho W.K."/>
            <person name="Kim J.Y."/>
            <person name="Xu Y."/>
            <person name="Heller-Uszynska K."/>
            <person name="Miao H."/>
            <person name="Cheng Z."/>
            <person name="Zhang S."/>
            <person name="Wu J."/>
            <person name="Yang Y."/>
            <person name="Kang H."/>
            <person name="Li M."/>
            <person name="Liang H."/>
            <person name="Ren X."/>
            <person name="Shi Z."/>
            <person name="Wen M."/>
            <person name="Jian M."/>
            <person name="Yang H."/>
            <person name="Zhang G."/>
            <person name="Yang Z."/>
            <person name="Chen R."/>
            <person name="Liu S."/>
            <person name="Li J."/>
            <person name="Ma L."/>
            <person name="Liu H."/>
            <person name="Zhou Y."/>
            <person name="Zhao J."/>
            <person name="Fang X."/>
            <person name="Li G."/>
            <person name="Fang L."/>
            <person name="Li Y."/>
            <person name="Liu D."/>
            <person name="Zheng H."/>
            <person name="Zhang Y."/>
            <person name="Qin N."/>
            <person name="Li Z."/>
            <person name="Yang G."/>
            <person name="Yang S."/>
            <person name="Bolund L."/>
            <person name="Kristiansen K."/>
            <person name="Zheng H."/>
            <person name="Li S."/>
            <person name="Zhang X."/>
            <person name="Yang H."/>
            <person name="Wang J."/>
            <person name="Sun R."/>
            <person name="Zhang B."/>
            <person name="Jiang S."/>
            <person name="Wang J."/>
            <person name="Du Y."/>
            <person name="Li S."/>
        </authorList>
    </citation>
    <scope>NUCLEOTIDE SEQUENCE [LARGE SCALE GENOMIC DNA]</scope>
    <source>
        <strain evidence="4">cv. 9930</strain>
    </source>
</reference>
<dbReference type="eggNOG" id="KOG1124">
    <property type="taxonomic scope" value="Eukaryota"/>
</dbReference>
<organism evidence="3 4">
    <name type="scientific">Cucumis sativus</name>
    <name type="common">Cucumber</name>
    <dbReference type="NCBI Taxonomy" id="3659"/>
    <lineage>
        <taxon>Eukaryota</taxon>
        <taxon>Viridiplantae</taxon>
        <taxon>Streptophyta</taxon>
        <taxon>Embryophyta</taxon>
        <taxon>Tracheophyta</taxon>
        <taxon>Spermatophyta</taxon>
        <taxon>Magnoliopsida</taxon>
        <taxon>eudicotyledons</taxon>
        <taxon>Gunneridae</taxon>
        <taxon>Pentapetalae</taxon>
        <taxon>rosids</taxon>
        <taxon>fabids</taxon>
        <taxon>Cucurbitales</taxon>
        <taxon>Cucurbitaceae</taxon>
        <taxon>Benincaseae</taxon>
        <taxon>Cucumis</taxon>
    </lineage>
</organism>